<sequence>MKNFVISLSTAQQRRNHIVLEFSKHGVKFDFFDAITPDISEGAKRSLGLKDYTTQLHPNEVACLLSHMMLWKKAVDEELDYISIFEDDIYLGQEAASFLNDTSWIPSECGIIKLEVLYKKIAISLNQKIFRVQNDREIFVLSEPHMGCGGYILSKDKLTKITNDAKRFF</sequence>
<name>A0AAW8AVZ9_ACILW</name>
<comment type="caution">
    <text evidence="2">The sequence shown here is derived from an EMBL/GenBank/DDBJ whole genome shotgun (WGS) entry which is preliminary data.</text>
</comment>
<dbReference type="RefSeq" id="WP_305158193.1">
    <property type="nucleotide sequence ID" value="NZ_JAUUUQ010000191.1"/>
</dbReference>
<dbReference type="CDD" id="cd06532">
    <property type="entry name" value="Glyco_transf_25"/>
    <property type="match status" value="1"/>
</dbReference>
<reference evidence="2" key="1">
    <citation type="submission" date="2023-07" db="EMBL/GenBank/DDBJ databases">
        <title>Dynamics of blaOXA-23 gene transmission in Acinetobacter spp. from contaminated veterinary surfaces.</title>
        <authorList>
            <person name="Moreira Da Silva J."/>
            <person name="Menezes J."/>
            <person name="Fernandes L."/>
            <person name="Marques C."/>
            <person name="Amaral A."/>
            <person name="Timofte D."/>
            <person name="Pomba C."/>
        </authorList>
    </citation>
    <scope>NUCLEOTIDE SEQUENCE</scope>
    <source>
        <strain evidence="2">CMVB11Z4A1</strain>
    </source>
</reference>
<feature type="domain" description="Glycosyl transferase family 25" evidence="1">
    <location>
        <begin position="2"/>
        <end position="164"/>
    </location>
</feature>
<dbReference type="AlphaFoldDB" id="A0AAW8AVZ9"/>
<accession>A0AAW8AVZ9</accession>
<dbReference type="EMBL" id="JAUUUS010000207">
    <property type="protein sequence ID" value="MDP1448070.1"/>
    <property type="molecule type" value="Genomic_DNA"/>
</dbReference>
<dbReference type="InterPro" id="IPR002654">
    <property type="entry name" value="Glyco_trans_25"/>
</dbReference>
<gene>
    <name evidence="2" type="ORF">Q8G51_09770</name>
</gene>
<evidence type="ECO:0000313" key="3">
    <source>
        <dbReference type="Proteomes" id="UP001242129"/>
    </source>
</evidence>
<dbReference type="Proteomes" id="UP001242129">
    <property type="component" value="Unassembled WGS sequence"/>
</dbReference>
<evidence type="ECO:0000259" key="1">
    <source>
        <dbReference type="Pfam" id="PF01755"/>
    </source>
</evidence>
<protein>
    <submittedName>
        <fullName evidence="2">Glycosyltransferase family 25 protein</fullName>
    </submittedName>
</protein>
<dbReference type="Pfam" id="PF01755">
    <property type="entry name" value="Glyco_transf_25"/>
    <property type="match status" value="1"/>
</dbReference>
<organism evidence="2 3">
    <name type="scientific">Acinetobacter lwoffii</name>
    <dbReference type="NCBI Taxonomy" id="28090"/>
    <lineage>
        <taxon>Bacteria</taxon>
        <taxon>Pseudomonadati</taxon>
        <taxon>Pseudomonadota</taxon>
        <taxon>Gammaproteobacteria</taxon>
        <taxon>Moraxellales</taxon>
        <taxon>Moraxellaceae</taxon>
        <taxon>Acinetobacter</taxon>
    </lineage>
</organism>
<proteinExistence type="predicted"/>
<evidence type="ECO:0000313" key="2">
    <source>
        <dbReference type="EMBL" id="MDP1448070.1"/>
    </source>
</evidence>